<organism evidence="1 2">
    <name type="scientific">Staphylococcus nepalensis</name>
    <dbReference type="NCBI Taxonomy" id="214473"/>
    <lineage>
        <taxon>Bacteria</taxon>
        <taxon>Bacillati</taxon>
        <taxon>Bacillota</taxon>
        <taxon>Bacilli</taxon>
        <taxon>Bacillales</taxon>
        <taxon>Staphylococcaceae</taxon>
        <taxon>Staphylococcus</taxon>
    </lineage>
</organism>
<comment type="caution">
    <text evidence="1">The sequence shown here is derived from an EMBL/GenBank/DDBJ whole genome shotgun (WGS) entry which is preliminary data.</text>
</comment>
<evidence type="ECO:0000313" key="1">
    <source>
        <dbReference type="EMBL" id="MBO1226946.1"/>
    </source>
</evidence>
<evidence type="ECO:0000313" key="2">
    <source>
        <dbReference type="Proteomes" id="UP000664081"/>
    </source>
</evidence>
<sequence>MKEIESKLLEKDQQLFVIHREEIESYLTDEDFDGFIIHSNIEENKVEIYKKKKSTTFG</sequence>
<proteinExistence type="predicted"/>
<dbReference type="EMBL" id="JAFNLT010000004">
    <property type="protein sequence ID" value="MBO1226946.1"/>
    <property type="molecule type" value="Genomic_DNA"/>
</dbReference>
<dbReference type="Proteomes" id="UP000664081">
    <property type="component" value="Unassembled WGS sequence"/>
</dbReference>
<accession>A0ABS3L2N8</accession>
<gene>
    <name evidence="1" type="ORF">J3T88_06345</name>
</gene>
<protein>
    <submittedName>
        <fullName evidence="1">Uncharacterized protein</fullName>
    </submittedName>
</protein>
<keyword evidence="2" id="KW-1185">Reference proteome</keyword>
<reference evidence="1 2" key="1">
    <citation type="submission" date="2021-03" db="EMBL/GenBank/DDBJ databases">
        <title>Staphylococci and Mammaliicocci in bats.</title>
        <authorList>
            <person name="Fountain K."/>
        </authorList>
    </citation>
    <scope>NUCLEOTIDE SEQUENCE [LARGE SCALE GENOMIC DNA]</scope>
    <source>
        <strain evidence="1 2">18_1_E_SW</strain>
    </source>
</reference>
<name>A0ABS3L2N8_9STAP</name>
<dbReference type="RefSeq" id="WP_207572581.1">
    <property type="nucleotide sequence ID" value="NZ_CP120099.1"/>
</dbReference>